<dbReference type="InterPro" id="IPR018746">
    <property type="entry name" value="DUF2298"/>
</dbReference>
<feature type="transmembrane region" description="Helical" evidence="1">
    <location>
        <begin position="329"/>
        <end position="347"/>
    </location>
</feature>
<comment type="caution">
    <text evidence="2">The sequence shown here is derived from an EMBL/GenBank/DDBJ whole genome shotgun (WGS) entry which is preliminary data.</text>
</comment>
<feature type="transmembrane region" description="Helical" evidence="1">
    <location>
        <begin position="217"/>
        <end position="237"/>
    </location>
</feature>
<feature type="transmembrane region" description="Helical" evidence="1">
    <location>
        <begin position="654"/>
        <end position="673"/>
    </location>
</feature>
<dbReference type="STRING" id="1134406.ADN00_08355"/>
<dbReference type="PANTHER" id="PTHR10790">
    <property type="entry name" value="TPR-DOMAIN CONTAINING PROTEIN"/>
    <property type="match status" value="1"/>
</dbReference>
<feature type="transmembrane region" description="Helical" evidence="1">
    <location>
        <begin position="475"/>
        <end position="494"/>
    </location>
</feature>
<dbReference type="Pfam" id="PF10060">
    <property type="entry name" value="DUF2298"/>
    <property type="match status" value="1"/>
</dbReference>
<name>A0A0P6X482_9CHLR</name>
<feature type="transmembrane region" description="Helical" evidence="1">
    <location>
        <begin position="185"/>
        <end position="205"/>
    </location>
</feature>
<feature type="transmembrane region" description="Helical" evidence="1">
    <location>
        <begin position="587"/>
        <end position="608"/>
    </location>
</feature>
<organism evidence="2 3">
    <name type="scientific">Ornatilinea apprima</name>
    <dbReference type="NCBI Taxonomy" id="1134406"/>
    <lineage>
        <taxon>Bacteria</taxon>
        <taxon>Bacillati</taxon>
        <taxon>Chloroflexota</taxon>
        <taxon>Anaerolineae</taxon>
        <taxon>Anaerolineales</taxon>
        <taxon>Anaerolineaceae</taxon>
        <taxon>Ornatilinea</taxon>
    </lineage>
</organism>
<evidence type="ECO:0008006" key="4">
    <source>
        <dbReference type="Google" id="ProtNLM"/>
    </source>
</evidence>
<gene>
    <name evidence="2" type="ORF">ADN00_08355</name>
</gene>
<feature type="transmembrane region" description="Helical" evidence="1">
    <location>
        <begin position="65"/>
        <end position="84"/>
    </location>
</feature>
<evidence type="ECO:0000313" key="3">
    <source>
        <dbReference type="Proteomes" id="UP000050417"/>
    </source>
</evidence>
<dbReference type="AlphaFoldDB" id="A0A0P6X482"/>
<feature type="transmembrane region" description="Helical" evidence="1">
    <location>
        <begin position="620"/>
        <end position="642"/>
    </location>
</feature>
<feature type="transmembrane region" description="Helical" evidence="1">
    <location>
        <begin position="383"/>
        <end position="400"/>
    </location>
</feature>
<proteinExistence type="predicted"/>
<keyword evidence="1" id="KW-0472">Membrane</keyword>
<dbReference type="RefSeq" id="WP_075062529.1">
    <property type="nucleotide sequence ID" value="NZ_LGCL01000021.1"/>
</dbReference>
<reference evidence="2 3" key="1">
    <citation type="submission" date="2015-07" db="EMBL/GenBank/DDBJ databases">
        <title>Genome sequence of Ornatilinea apprima DSM 23815.</title>
        <authorList>
            <person name="Hemp J."/>
            <person name="Ward L.M."/>
            <person name="Pace L.A."/>
            <person name="Fischer W.W."/>
        </authorList>
    </citation>
    <scope>NUCLEOTIDE SEQUENCE [LARGE SCALE GENOMIC DNA]</scope>
    <source>
        <strain evidence="2 3">P3M-1</strain>
    </source>
</reference>
<evidence type="ECO:0000313" key="2">
    <source>
        <dbReference type="EMBL" id="KPL77878.1"/>
    </source>
</evidence>
<feature type="transmembrane region" description="Helical" evidence="1">
    <location>
        <begin position="158"/>
        <end position="179"/>
    </location>
</feature>
<dbReference type="PATRIC" id="fig|1134406.4.peg.673"/>
<feature type="transmembrane region" description="Helical" evidence="1">
    <location>
        <begin position="96"/>
        <end position="116"/>
    </location>
</feature>
<feature type="transmembrane region" description="Helical" evidence="1">
    <location>
        <begin position="7"/>
        <end position="29"/>
    </location>
</feature>
<feature type="transmembrane region" description="Helical" evidence="1">
    <location>
        <begin position="435"/>
        <end position="455"/>
    </location>
</feature>
<dbReference type="OrthoDB" id="134460at2"/>
<feature type="transmembrane region" description="Helical" evidence="1">
    <location>
        <begin position="35"/>
        <end position="58"/>
    </location>
</feature>
<accession>A0A0P6X482</accession>
<protein>
    <recommendedName>
        <fullName evidence="4">Chlor_Arch_YYY domain-containing protein</fullName>
    </recommendedName>
</protein>
<keyword evidence="1" id="KW-0812">Transmembrane</keyword>
<feature type="transmembrane region" description="Helical" evidence="1">
    <location>
        <begin position="514"/>
        <end position="536"/>
    </location>
</feature>
<feature type="transmembrane region" description="Helical" evidence="1">
    <location>
        <begin position="406"/>
        <end position="423"/>
    </location>
</feature>
<feature type="transmembrane region" description="Helical" evidence="1">
    <location>
        <begin position="556"/>
        <end position="575"/>
    </location>
</feature>
<keyword evidence="3" id="KW-1185">Reference proteome</keyword>
<dbReference type="Proteomes" id="UP000050417">
    <property type="component" value="Unassembled WGS sequence"/>
</dbReference>
<dbReference type="PANTHER" id="PTHR10790:SF51">
    <property type="entry name" value="TETRATRICOPEPTIDE REPEAT PROTEIN"/>
    <property type="match status" value="1"/>
</dbReference>
<evidence type="ECO:0000256" key="1">
    <source>
        <dbReference type="SAM" id="Phobius"/>
    </source>
</evidence>
<dbReference type="EMBL" id="LGCL01000021">
    <property type="protein sequence ID" value="KPL77878.1"/>
    <property type="molecule type" value="Genomic_DNA"/>
</dbReference>
<dbReference type="NCBIfam" id="TIGR03662">
    <property type="entry name" value="Chlor_Arch_YYY"/>
    <property type="match status" value="1"/>
</dbReference>
<keyword evidence="1" id="KW-1133">Transmembrane helix</keyword>
<feature type="transmembrane region" description="Helical" evidence="1">
    <location>
        <begin position="685"/>
        <end position="704"/>
    </location>
</feature>
<sequence>MIAFLKWYFWITMLGLLGLPVVARLFPYLKDKGYAFARIAGLLMWSFVYWLLASLGVLQNDVGGQWVALLLLAVAGVWSARQIGWSMLWHTLRTQWRTVLVSEMLFLLAFAGMAALRATDPVISGTEKPMELAFINAILRSEKFPPHDPWLSGYSISYYYFGYVMSAMLTRITATASGIGFNLSIALWFALTAQGAFGIVFHLLTARREERGEPRRAIATALQALLAPLFVLVVSNLEGFLEVLHSAGWFWKQTESGEWVSPFWTWLNIQELVNPPTPPFTGVPERIGGIWWWRASRVLQDFDLAGNSKEIIDEFPFFTFLLSDLHPHLLSMPFVLLGVAAALNLYYGREQYLPKGQNIFAWLRDFVSGTNQPLRETFLVKRLSHLEFWFSALILGSLAFLNTWDFPIYVGIYSLAIGLVLYERNGWNRELIWKFLESGVVMGITAILFYFPFYVGFSSQAGGFLPSLSFYTRGVFFWVMFLPLLVPIFIWAWMHWHSGARPGALKNGLKFSGFVVGGLWLFSFLISFLILTLTAAGSLLAGGEGRVAAWMGELSALGGLFAGLHGSAESGYLLLSSFARRLAQPGTWITLFGFLALVWGGLFCLRGEPGVELRPQPKSAGFVLLLALMGAGLTLVPEFIYLRDQFGWRMNTIFKFYYQAWIVWGLAAAYATIIASEELKRGWRFAFQVLSVVVIFMGLSYPYFGVYQKFRGLPSLSALNLDGTAYIEEYNPDEAEAIAWLRQAPVGALAEAVGGSYTGYARIATHTGQPNVLGWPGHESQWRGGSAEMGTRQSDIITLYETNSWEAAREIIDRYDIRYIYIGGLEWQTYRVNVDKFQGNLAKVFENETVMIFAVSGPEAVSNAK</sequence>